<dbReference type="SUPFAM" id="SSF52821">
    <property type="entry name" value="Rhodanese/Cell cycle control phosphatase"/>
    <property type="match status" value="2"/>
</dbReference>
<dbReference type="Proteomes" id="UP001472866">
    <property type="component" value="Chromosome 06"/>
</dbReference>
<protein>
    <submittedName>
        <fullName evidence="5">Thiosulfate/3-mercaptopyruvate sulfurtransferase</fullName>
    </submittedName>
</protein>
<dbReference type="Pfam" id="PF00581">
    <property type="entry name" value="Rhodanese"/>
    <property type="match status" value="2"/>
</dbReference>
<dbReference type="InterPro" id="IPR001763">
    <property type="entry name" value="Rhodanese-like_dom"/>
</dbReference>
<dbReference type="GO" id="GO:0005739">
    <property type="term" value="C:mitochondrion"/>
    <property type="evidence" value="ECO:0007669"/>
    <property type="project" value="TreeGrafter"/>
</dbReference>
<dbReference type="PANTHER" id="PTHR11364">
    <property type="entry name" value="THIOSULFATE SULFERTANSFERASE"/>
    <property type="match status" value="1"/>
</dbReference>
<evidence type="ECO:0000313" key="6">
    <source>
        <dbReference type="Proteomes" id="UP001472866"/>
    </source>
</evidence>
<feature type="domain" description="Rhodanese" evidence="4">
    <location>
        <begin position="207"/>
        <end position="324"/>
    </location>
</feature>
<organism evidence="5 6">
    <name type="scientific">Chloropicon roscoffensis</name>
    <dbReference type="NCBI Taxonomy" id="1461544"/>
    <lineage>
        <taxon>Eukaryota</taxon>
        <taxon>Viridiplantae</taxon>
        <taxon>Chlorophyta</taxon>
        <taxon>Chloropicophyceae</taxon>
        <taxon>Chloropicales</taxon>
        <taxon>Chloropicaceae</taxon>
        <taxon>Chloropicon</taxon>
    </lineage>
</organism>
<dbReference type="PANTHER" id="PTHR11364:SF27">
    <property type="entry name" value="SULFURTRANSFERASE"/>
    <property type="match status" value="1"/>
</dbReference>
<sequence>MQARAALSTGATVDPVVSPGWLAENLGSVKVLDATWYLPSKKKEGRETHRVGPRIPGAKYFCIDAIASQDAASLKHMLPPPDAFAAAADALGLKNSDTVVVYEANGMAFAAARAWWMFRCFGHENVKVLNGGLPAWIREREAGGGPASAFGLDESEAPEESVDAGGNASVSAQAAGGGGSSAAYRAELNPGLVVSKADILSDLDLGKGKKMHLLDARGAARYKGTEPEARPGLRSGHIPGSFSMPFASLICDDGGLMPAEALMKNDLVLRALEEERAGKFITASCGSGVTACVVALAFARLGKDVAVYDGSWTDWGADISCPIETG</sequence>
<dbReference type="SMART" id="SM00450">
    <property type="entry name" value="RHOD"/>
    <property type="match status" value="2"/>
</dbReference>
<dbReference type="Gene3D" id="3.40.250.10">
    <property type="entry name" value="Rhodanese-like domain"/>
    <property type="match status" value="2"/>
</dbReference>
<evidence type="ECO:0000313" key="5">
    <source>
        <dbReference type="EMBL" id="WZN62849.1"/>
    </source>
</evidence>
<name>A0AAX4P9F1_9CHLO</name>
<dbReference type="PROSITE" id="PS50206">
    <property type="entry name" value="RHODANESE_3"/>
    <property type="match status" value="2"/>
</dbReference>
<dbReference type="InterPro" id="IPR036873">
    <property type="entry name" value="Rhodanese-like_dom_sf"/>
</dbReference>
<feature type="region of interest" description="Disordered" evidence="3">
    <location>
        <begin position="147"/>
        <end position="173"/>
    </location>
</feature>
<evidence type="ECO:0000259" key="4">
    <source>
        <dbReference type="PROSITE" id="PS50206"/>
    </source>
</evidence>
<evidence type="ECO:0000256" key="1">
    <source>
        <dbReference type="ARBA" id="ARBA00022679"/>
    </source>
</evidence>
<feature type="domain" description="Rhodanese" evidence="4">
    <location>
        <begin position="25"/>
        <end position="145"/>
    </location>
</feature>
<dbReference type="InterPro" id="IPR045078">
    <property type="entry name" value="TST/MPST-like"/>
</dbReference>
<keyword evidence="1" id="KW-0808">Transferase</keyword>
<reference evidence="5 6" key="1">
    <citation type="submission" date="2024-03" db="EMBL/GenBank/DDBJ databases">
        <title>Complete genome sequence of the green alga Chloropicon roscoffensis RCC1871.</title>
        <authorList>
            <person name="Lemieux C."/>
            <person name="Pombert J.-F."/>
            <person name="Otis C."/>
            <person name="Turmel M."/>
        </authorList>
    </citation>
    <scope>NUCLEOTIDE SEQUENCE [LARGE SCALE GENOMIC DNA]</scope>
    <source>
        <strain evidence="5 6">RCC1871</strain>
    </source>
</reference>
<dbReference type="EMBL" id="CP151506">
    <property type="protein sequence ID" value="WZN62849.1"/>
    <property type="molecule type" value="Genomic_DNA"/>
</dbReference>
<feature type="compositionally biased region" description="Low complexity" evidence="3">
    <location>
        <begin position="164"/>
        <end position="173"/>
    </location>
</feature>
<accession>A0AAX4P9F1</accession>
<feature type="compositionally biased region" description="Acidic residues" evidence="3">
    <location>
        <begin position="153"/>
        <end position="162"/>
    </location>
</feature>
<dbReference type="CDD" id="cd01448">
    <property type="entry name" value="TST_Repeat_1"/>
    <property type="match status" value="1"/>
</dbReference>
<gene>
    <name evidence="5" type="ORF">HKI87_06g43930</name>
</gene>
<dbReference type="CDD" id="cd01449">
    <property type="entry name" value="TST_Repeat_2"/>
    <property type="match status" value="1"/>
</dbReference>
<dbReference type="GO" id="GO:0004792">
    <property type="term" value="F:thiosulfate-cyanide sulfurtransferase activity"/>
    <property type="evidence" value="ECO:0007669"/>
    <property type="project" value="TreeGrafter"/>
</dbReference>
<proteinExistence type="predicted"/>
<keyword evidence="2" id="KW-0677">Repeat</keyword>
<keyword evidence="6" id="KW-1185">Reference proteome</keyword>
<evidence type="ECO:0000256" key="2">
    <source>
        <dbReference type="ARBA" id="ARBA00022737"/>
    </source>
</evidence>
<evidence type="ECO:0000256" key="3">
    <source>
        <dbReference type="SAM" id="MobiDB-lite"/>
    </source>
</evidence>
<dbReference type="AlphaFoldDB" id="A0AAX4P9F1"/>